<evidence type="ECO:0000256" key="4">
    <source>
        <dbReference type="ARBA" id="ARBA00022777"/>
    </source>
</evidence>
<evidence type="ECO:0000256" key="1">
    <source>
        <dbReference type="ARBA" id="ARBA00010688"/>
    </source>
</evidence>
<evidence type="ECO:0000256" key="6">
    <source>
        <dbReference type="RuleBase" id="RU003704"/>
    </source>
</evidence>
<dbReference type="GO" id="GO:0005524">
    <property type="term" value="F:ATP binding"/>
    <property type="evidence" value="ECO:0007669"/>
    <property type="project" value="UniProtKB-KW"/>
</dbReference>
<dbReference type="GO" id="GO:0008865">
    <property type="term" value="F:fructokinase activity"/>
    <property type="evidence" value="ECO:0007669"/>
    <property type="project" value="UniProtKB-ARBA"/>
</dbReference>
<evidence type="ECO:0000313" key="9">
    <source>
        <dbReference type="Proteomes" id="UP000318509"/>
    </source>
</evidence>
<keyword evidence="4 6" id="KW-0418">Kinase</keyword>
<evidence type="ECO:0000313" key="8">
    <source>
        <dbReference type="EMBL" id="TMI88705.1"/>
    </source>
</evidence>
<dbReference type="InterPro" id="IPR050306">
    <property type="entry name" value="PfkB_Carbo_kinase"/>
</dbReference>
<sequence>MIVACGEALVDFTVESRERGPLYVPHVGGASLNVAVAVARLGVPAAFLGGLSRDAFGRFLRAQALASGVDPRYVCERAEPTALAFVQPEDGREPVFSFYGHGTAERALRPDDLPPAFPREVEALHFAGYSLLVEPVGTALETLGRREQGRRLIFLDPNVRPALTPDLDAGRARLEAWVRRADVVKASRADLGVLYPGAPGEEVARSWLARPEAPGPVLAVVTLGADGAVAFHAAGEVRVPSVPVTVVDTVGAGDAFSAGLLAWLHEARRLTRAAVARLGGSEITAALGRAALVAALTCTRTGADPPWLADLAKR</sequence>
<dbReference type="PRINTS" id="PR00990">
    <property type="entry name" value="RIBOKINASE"/>
</dbReference>
<dbReference type="InterPro" id="IPR002173">
    <property type="entry name" value="Carboh/pur_kinase_PfkB_CS"/>
</dbReference>
<dbReference type="Proteomes" id="UP000318509">
    <property type="component" value="Unassembled WGS sequence"/>
</dbReference>
<protein>
    <submittedName>
        <fullName evidence="8">Carbohydrate kinase</fullName>
    </submittedName>
</protein>
<keyword evidence="2 6" id="KW-0808">Transferase</keyword>
<name>A0A537JYV7_9BACT</name>
<gene>
    <name evidence="8" type="ORF">E6H00_11710</name>
</gene>
<comment type="caution">
    <text evidence="8">The sequence shown here is derived from an EMBL/GenBank/DDBJ whole genome shotgun (WGS) entry which is preliminary data.</text>
</comment>
<proteinExistence type="inferred from homology"/>
<evidence type="ECO:0000256" key="2">
    <source>
        <dbReference type="ARBA" id="ARBA00022679"/>
    </source>
</evidence>
<dbReference type="Pfam" id="PF00294">
    <property type="entry name" value="PfkB"/>
    <property type="match status" value="1"/>
</dbReference>
<dbReference type="EMBL" id="VBAK01000136">
    <property type="protein sequence ID" value="TMI88705.1"/>
    <property type="molecule type" value="Genomic_DNA"/>
</dbReference>
<accession>A0A537JYV7</accession>
<reference evidence="8 9" key="1">
    <citation type="journal article" date="2019" name="Nat. Microbiol.">
        <title>Mediterranean grassland soil C-N compound turnover is dependent on rainfall and depth, and is mediated by genomically divergent microorganisms.</title>
        <authorList>
            <person name="Diamond S."/>
            <person name="Andeer P.F."/>
            <person name="Li Z."/>
            <person name="Crits-Christoph A."/>
            <person name="Burstein D."/>
            <person name="Anantharaman K."/>
            <person name="Lane K.R."/>
            <person name="Thomas B.C."/>
            <person name="Pan C."/>
            <person name="Northen T.R."/>
            <person name="Banfield J.F."/>
        </authorList>
    </citation>
    <scope>NUCLEOTIDE SEQUENCE [LARGE SCALE GENOMIC DNA]</scope>
    <source>
        <strain evidence="8">NP_3</strain>
    </source>
</reference>
<dbReference type="CDD" id="cd01167">
    <property type="entry name" value="bac_FRK"/>
    <property type="match status" value="1"/>
</dbReference>
<dbReference type="GO" id="GO:0006000">
    <property type="term" value="P:fructose metabolic process"/>
    <property type="evidence" value="ECO:0007669"/>
    <property type="project" value="UniProtKB-ARBA"/>
</dbReference>
<feature type="domain" description="Carbohydrate kinase PfkB" evidence="7">
    <location>
        <begin position="2"/>
        <end position="306"/>
    </location>
</feature>
<dbReference type="PROSITE" id="PS00584">
    <property type="entry name" value="PFKB_KINASES_2"/>
    <property type="match status" value="1"/>
</dbReference>
<evidence type="ECO:0000256" key="5">
    <source>
        <dbReference type="ARBA" id="ARBA00022840"/>
    </source>
</evidence>
<keyword evidence="3" id="KW-0547">Nucleotide-binding</keyword>
<dbReference type="PANTHER" id="PTHR43085">
    <property type="entry name" value="HEXOKINASE FAMILY MEMBER"/>
    <property type="match status" value="1"/>
</dbReference>
<comment type="similarity">
    <text evidence="1 6">Belongs to the carbohydrate kinase PfkB family.</text>
</comment>
<evidence type="ECO:0000259" key="7">
    <source>
        <dbReference type="Pfam" id="PF00294"/>
    </source>
</evidence>
<organism evidence="8 9">
    <name type="scientific">Candidatus Segetimicrobium genomatis</name>
    <dbReference type="NCBI Taxonomy" id="2569760"/>
    <lineage>
        <taxon>Bacteria</taxon>
        <taxon>Bacillati</taxon>
        <taxon>Candidatus Sysuimicrobiota</taxon>
        <taxon>Candidatus Sysuimicrobiia</taxon>
        <taxon>Candidatus Sysuimicrobiales</taxon>
        <taxon>Candidatus Segetimicrobiaceae</taxon>
        <taxon>Candidatus Segetimicrobium</taxon>
    </lineage>
</organism>
<dbReference type="Gene3D" id="3.40.1190.20">
    <property type="match status" value="1"/>
</dbReference>
<dbReference type="SUPFAM" id="SSF53613">
    <property type="entry name" value="Ribokinase-like"/>
    <property type="match status" value="1"/>
</dbReference>
<dbReference type="InterPro" id="IPR029056">
    <property type="entry name" value="Ribokinase-like"/>
</dbReference>
<dbReference type="PANTHER" id="PTHR43085:SF1">
    <property type="entry name" value="PSEUDOURIDINE KINASE-RELATED"/>
    <property type="match status" value="1"/>
</dbReference>
<dbReference type="InterPro" id="IPR002139">
    <property type="entry name" value="Ribo/fructo_kinase"/>
</dbReference>
<dbReference type="AlphaFoldDB" id="A0A537JYV7"/>
<keyword evidence="5" id="KW-0067">ATP-binding</keyword>
<dbReference type="InterPro" id="IPR011611">
    <property type="entry name" value="PfkB_dom"/>
</dbReference>
<evidence type="ECO:0000256" key="3">
    <source>
        <dbReference type="ARBA" id="ARBA00022741"/>
    </source>
</evidence>